<dbReference type="RefSeq" id="XP_008880522.1">
    <property type="nucleotide sequence ID" value="XM_008882300.1"/>
</dbReference>
<name>A0A024TA17_9STRA</name>
<accession>A0A024TA17</accession>
<dbReference type="GeneID" id="20091490"/>
<reference evidence="2" key="1">
    <citation type="submission" date="2013-12" db="EMBL/GenBank/DDBJ databases">
        <title>The Genome Sequence of Aphanomyces invadans NJM9701.</title>
        <authorList>
            <consortium name="The Broad Institute Genomics Platform"/>
            <person name="Russ C."/>
            <person name="Tyler B."/>
            <person name="van West P."/>
            <person name="Dieguez-Uribeondo J."/>
            <person name="Young S.K."/>
            <person name="Zeng Q."/>
            <person name="Gargeya S."/>
            <person name="Fitzgerald M."/>
            <person name="Abouelleil A."/>
            <person name="Alvarado L."/>
            <person name="Chapman S.B."/>
            <person name="Gainer-Dewar J."/>
            <person name="Goldberg J."/>
            <person name="Griggs A."/>
            <person name="Gujja S."/>
            <person name="Hansen M."/>
            <person name="Howarth C."/>
            <person name="Imamovic A."/>
            <person name="Ireland A."/>
            <person name="Larimer J."/>
            <person name="McCowan C."/>
            <person name="Murphy C."/>
            <person name="Pearson M."/>
            <person name="Poon T.W."/>
            <person name="Priest M."/>
            <person name="Roberts A."/>
            <person name="Saif S."/>
            <person name="Shea T."/>
            <person name="Sykes S."/>
            <person name="Wortman J."/>
            <person name="Nusbaum C."/>
            <person name="Birren B."/>
        </authorList>
    </citation>
    <scope>NUCLEOTIDE SEQUENCE [LARGE SCALE GENOMIC DNA]</scope>
    <source>
        <strain evidence="2">NJM9701</strain>
    </source>
</reference>
<protein>
    <submittedName>
        <fullName evidence="2">Uncharacterized protein</fullName>
    </submittedName>
</protein>
<proteinExistence type="predicted"/>
<organism evidence="2">
    <name type="scientific">Aphanomyces invadans</name>
    <dbReference type="NCBI Taxonomy" id="157072"/>
    <lineage>
        <taxon>Eukaryota</taxon>
        <taxon>Sar</taxon>
        <taxon>Stramenopiles</taxon>
        <taxon>Oomycota</taxon>
        <taxon>Saprolegniomycetes</taxon>
        <taxon>Saprolegniales</taxon>
        <taxon>Verrucalvaceae</taxon>
        <taxon>Aphanomyces</taxon>
    </lineage>
</organism>
<feature type="region of interest" description="Disordered" evidence="1">
    <location>
        <begin position="1"/>
        <end position="34"/>
    </location>
</feature>
<dbReference type="AlphaFoldDB" id="A0A024TA17"/>
<sequence>MAQASEASPSSKGPCVRSTSDDDTEHKPFVAPDDVKEKYHALLSTMEQQRTQHAIAVKSGHDVHPSHHVHAPRNVDKHEPLEKHVRTGLPQPNIVHQKHIMQPKEDKPNRCSAKITKL</sequence>
<evidence type="ECO:0000256" key="1">
    <source>
        <dbReference type="SAM" id="MobiDB-lite"/>
    </source>
</evidence>
<feature type="compositionally biased region" description="Basic and acidic residues" evidence="1">
    <location>
        <begin position="24"/>
        <end position="34"/>
    </location>
</feature>
<dbReference type="VEuPathDB" id="FungiDB:H310_14440"/>
<feature type="compositionally biased region" description="Polar residues" evidence="1">
    <location>
        <begin position="1"/>
        <end position="11"/>
    </location>
</feature>
<feature type="compositionally biased region" description="Basic and acidic residues" evidence="1">
    <location>
        <begin position="73"/>
        <end position="85"/>
    </location>
</feature>
<dbReference type="EMBL" id="KI914021">
    <property type="protein sequence ID" value="ETV90844.1"/>
    <property type="molecule type" value="Genomic_DNA"/>
</dbReference>
<dbReference type="OrthoDB" id="10460583at2759"/>
<feature type="region of interest" description="Disordered" evidence="1">
    <location>
        <begin position="58"/>
        <end position="118"/>
    </location>
</feature>
<gene>
    <name evidence="2" type="ORF">H310_14440</name>
</gene>
<evidence type="ECO:0000313" key="2">
    <source>
        <dbReference type="EMBL" id="ETV90844.1"/>
    </source>
</evidence>